<dbReference type="RefSeq" id="WP_092546715.1">
    <property type="nucleotide sequence ID" value="NZ_BOMJ01000008.1"/>
</dbReference>
<name>A0A1H2BST0_9ACTN</name>
<dbReference type="OrthoDB" id="3625082at2"/>
<keyword evidence="1" id="KW-0472">Membrane</keyword>
<dbReference type="PANTHER" id="PTHR40763">
    <property type="entry name" value="MEMBRANE PROTEIN-RELATED"/>
    <property type="match status" value="1"/>
</dbReference>
<feature type="transmembrane region" description="Helical" evidence="1">
    <location>
        <begin position="81"/>
        <end position="101"/>
    </location>
</feature>
<keyword evidence="4" id="KW-1185">Reference proteome</keyword>
<accession>A0A1H2BST0</accession>
<protein>
    <recommendedName>
        <fullName evidence="2">DUF1707 domain-containing protein</fullName>
    </recommendedName>
</protein>
<reference evidence="3 4" key="1">
    <citation type="submission" date="2016-10" db="EMBL/GenBank/DDBJ databases">
        <authorList>
            <person name="de Groot N.N."/>
        </authorList>
    </citation>
    <scope>NUCLEOTIDE SEQUENCE [LARGE SCALE GENOMIC DNA]</scope>
    <source>
        <strain evidence="3 4">DSM 43941</strain>
    </source>
</reference>
<organism evidence="3 4">
    <name type="scientific">Actinoplanes derwentensis</name>
    <dbReference type="NCBI Taxonomy" id="113562"/>
    <lineage>
        <taxon>Bacteria</taxon>
        <taxon>Bacillati</taxon>
        <taxon>Actinomycetota</taxon>
        <taxon>Actinomycetes</taxon>
        <taxon>Micromonosporales</taxon>
        <taxon>Micromonosporaceae</taxon>
        <taxon>Actinoplanes</taxon>
    </lineage>
</organism>
<evidence type="ECO:0000313" key="3">
    <source>
        <dbReference type="EMBL" id="SDT61092.1"/>
    </source>
</evidence>
<dbReference type="InterPro" id="IPR012551">
    <property type="entry name" value="DUF1707_SHOCT-like"/>
</dbReference>
<evidence type="ECO:0000259" key="2">
    <source>
        <dbReference type="Pfam" id="PF08044"/>
    </source>
</evidence>
<feature type="transmembrane region" description="Helical" evidence="1">
    <location>
        <begin position="107"/>
        <end position="125"/>
    </location>
</feature>
<feature type="domain" description="DUF1707" evidence="2">
    <location>
        <begin position="9"/>
        <end position="61"/>
    </location>
</feature>
<sequence length="142" mass="15912">MHPTTTTRLRTSDAEREEIAEILRAAMAEGRLDLAEGEERLTAAYAAKFGDELTGLTADLPHGGRRALAHTPGARAATRRWLFRHASFILIAAGVLTGLWMLSGATFFWPAIPLTFLVIGFFKHLRYGRWRPEYSFGHGHRH</sequence>
<proteinExistence type="predicted"/>
<dbReference type="PANTHER" id="PTHR40763:SF4">
    <property type="entry name" value="DUF1707 DOMAIN-CONTAINING PROTEIN"/>
    <property type="match status" value="1"/>
</dbReference>
<gene>
    <name evidence="3" type="ORF">SAMN04489716_4848</name>
</gene>
<dbReference type="EMBL" id="LT629758">
    <property type="protein sequence ID" value="SDT61092.1"/>
    <property type="molecule type" value="Genomic_DNA"/>
</dbReference>
<dbReference type="STRING" id="113562.SAMN04489716_4848"/>
<dbReference type="Proteomes" id="UP000198688">
    <property type="component" value="Chromosome I"/>
</dbReference>
<evidence type="ECO:0000256" key="1">
    <source>
        <dbReference type="SAM" id="Phobius"/>
    </source>
</evidence>
<keyword evidence="1" id="KW-1133">Transmembrane helix</keyword>
<dbReference type="AlphaFoldDB" id="A0A1H2BST0"/>
<dbReference type="Pfam" id="PF08044">
    <property type="entry name" value="DUF1707"/>
    <property type="match status" value="1"/>
</dbReference>
<evidence type="ECO:0000313" key="4">
    <source>
        <dbReference type="Proteomes" id="UP000198688"/>
    </source>
</evidence>
<keyword evidence="1" id="KW-0812">Transmembrane</keyword>